<dbReference type="PRINTS" id="PR01995">
    <property type="entry name" value="UPF0595"/>
</dbReference>
<keyword evidence="5" id="KW-1185">Reference proteome</keyword>
<dbReference type="Pfam" id="PF10170">
    <property type="entry name" value="C6_DPF"/>
    <property type="match status" value="1"/>
</dbReference>
<proteinExistence type="inferred from homology"/>
<dbReference type="EMBL" id="JAVHJS010000016">
    <property type="protein sequence ID" value="KAK2832300.1"/>
    <property type="molecule type" value="Genomic_DNA"/>
</dbReference>
<protein>
    <recommendedName>
        <fullName evidence="2">Cysteine-rich DPF motif domain-containing protein 1</fullName>
    </recommendedName>
</protein>
<evidence type="ECO:0000313" key="5">
    <source>
        <dbReference type="Proteomes" id="UP001187315"/>
    </source>
</evidence>
<reference evidence="4" key="1">
    <citation type="submission" date="2023-08" db="EMBL/GenBank/DDBJ databases">
        <title>Pelteobagrus vachellii genome.</title>
        <authorList>
            <person name="Liu H."/>
        </authorList>
    </citation>
    <scope>NUCLEOTIDE SEQUENCE</scope>
    <source>
        <strain evidence="4">PRFRI_2022a</strain>
        <tissue evidence="4">Muscle</tissue>
    </source>
</reference>
<dbReference type="PANTHER" id="PTHR31849">
    <property type="entry name" value="CYSTEINE-RICH PDF MOTIF DOMAIN-CONTAINING PROTEIN 1"/>
    <property type="match status" value="1"/>
</dbReference>
<organism evidence="4 5">
    <name type="scientific">Tachysurus vachellii</name>
    <name type="common">Darkbarbel catfish</name>
    <name type="synonym">Pelteobagrus vachellii</name>
    <dbReference type="NCBI Taxonomy" id="175792"/>
    <lineage>
        <taxon>Eukaryota</taxon>
        <taxon>Metazoa</taxon>
        <taxon>Chordata</taxon>
        <taxon>Craniata</taxon>
        <taxon>Vertebrata</taxon>
        <taxon>Euteleostomi</taxon>
        <taxon>Actinopterygii</taxon>
        <taxon>Neopterygii</taxon>
        <taxon>Teleostei</taxon>
        <taxon>Ostariophysi</taxon>
        <taxon>Siluriformes</taxon>
        <taxon>Bagridae</taxon>
        <taxon>Tachysurus</taxon>
    </lineage>
</organism>
<comment type="similarity">
    <text evidence="1">Belongs to the CDPF1 family.</text>
</comment>
<dbReference type="InterPro" id="IPR018785">
    <property type="entry name" value="CDPF1_dom"/>
</dbReference>
<dbReference type="AlphaFoldDB" id="A0AA88M7H6"/>
<evidence type="ECO:0000313" key="4">
    <source>
        <dbReference type="EMBL" id="KAK2832300.1"/>
    </source>
</evidence>
<evidence type="ECO:0000256" key="1">
    <source>
        <dbReference type="ARBA" id="ARBA00007917"/>
    </source>
</evidence>
<evidence type="ECO:0000259" key="3">
    <source>
        <dbReference type="Pfam" id="PF10170"/>
    </source>
</evidence>
<accession>A0AA88M7H6</accession>
<evidence type="ECO:0000256" key="2">
    <source>
        <dbReference type="ARBA" id="ARBA00014801"/>
    </source>
</evidence>
<sequence>MDDTEEAPTGTFTCELCEFSSVYTFYGRKPPNTRAVGFLEDCYGMRDPFTPNKDKFLILGSKCSLCKKAVCVGTACSIFYTKRFCLPCVRENLEQFPEQIRIEITKKKTAQKS</sequence>
<dbReference type="Proteomes" id="UP001187315">
    <property type="component" value="Unassembled WGS sequence"/>
</dbReference>
<comment type="caution">
    <text evidence="4">The sequence shown here is derived from an EMBL/GenBank/DDBJ whole genome shotgun (WGS) entry which is preliminary data.</text>
</comment>
<name>A0AA88M7H6_TACVA</name>
<dbReference type="PANTHER" id="PTHR31849:SF1">
    <property type="entry name" value="CYSTEINE-RICH DPF MOTIF DOMAIN-CONTAINING PROTEIN 1"/>
    <property type="match status" value="1"/>
</dbReference>
<dbReference type="InterPro" id="IPR042426">
    <property type="entry name" value="CDPF1"/>
</dbReference>
<gene>
    <name evidence="4" type="ORF">Q7C36_015762</name>
</gene>
<feature type="domain" description="Cysteine-rich DPF motif" evidence="3">
    <location>
        <begin position="12"/>
        <end position="104"/>
    </location>
</feature>